<dbReference type="AlphaFoldDB" id="A0AAV2RDE1"/>
<evidence type="ECO:0000256" key="1">
    <source>
        <dbReference type="ARBA" id="ARBA00012220"/>
    </source>
</evidence>
<dbReference type="GO" id="GO:0004357">
    <property type="term" value="F:glutamate-cysteine ligase activity"/>
    <property type="evidence" value="ECO:0007669"/>
    <property type="project" value="UniProtKB-UniRule"/>
</dbReference>
<comment type="catalytic activity">
    <reaction evidence="6">
        <text>L-cysteine + L-glutamate + ATP = gamma-L-glutamyl-L-cysteine + ADP + phosphate + H(+)</text>
        <dbReference type="Rhea" id="RHEA:13285"/>
        <dbReference type="ChEBI" id="CHEBI:15378"/>
        <dbReference type="ChEBI" id="CHEBI:29985"/>
        <dbReference type="ChEBI" id="CHEBI:30616"/>
        <dbReference type="ChEBI" id="CHEBI:35235"/>
        <dbReference type="ChEBI" id="CHEBI:43474"/>
        <dbReference type="ChEBI" id="CHEBI:58173"/>
        <dbReference type="ChEBI" id="CHEBI:456216"/>
        <dbReference type="EC" id="6.3.2.2"/>
    </reaction>
</comment>
<dbReference type="InterPro" id="IPR004308">
    <property type="entry name" value="GCS"/>
</dbReference>
<name>A0AAV2RDE1_MEGNR</name>
<keyword evidence="4 6" id="KW-0547">Nucleotide-binding</keyword>
<dbReference type="PANTHER" id="PTHR11164">
    <property type="entry name" value="GLUTAMATE CYSTEINE LIGASE"/>
    <property type="match status" value="1"/>
</dbReference>
<dbReference type="Proteomes" id="UP001497623">
    <property type="component" value="Unassembled WGS sequence"/>
</dbReference>
<feature type="non-terminal residue" evidence="8">
    <location>
        <position position="99"/>
    </location>
</feature>
<keyword evidence="5 6" id="KW-0067">ATP-binding</keyword>
<evidence type="ECO:0000313" key="8">
    <source>
        <dbReference type="EMBL" id="CAL4121769.1"/>
    </source>
</evidence>
<dbReference type="GO" id="GO:0017109">
    <property type="term" value="C:glutamate-cysteine ligase complex"/>
    <property type="evidence" value="ECO:0007669"/>
    <property type="project" value="TreeGrafter"/>
</dbReference>
<dbReference type="EMBL" id="CAXKWB010019250">
    <property type="protein sequence ID" value="CAL4121769.1"/>
    <property type="molecule type" value="Genomic_DNA"/>
</dbReference>
<evidence type="ECO:0000256" key="2">
    <source>
        <dbReference type="ARBA" id="ARBA00022598"/>
    </source>
</evidence>
<protein>
    <recommendedName>
        <fullName evidence="1 6">Glutamate--cysteine ligase</fullName>
        <ecNumber evidence="1 6">6.3.2.2</ecNumber>
    </recommendedName>
    <alternativeName>
        <fullName evidence="6">Gamma-ECS</fullName>
    </alternativeName>
    <alternativeName>
        <fullName evidence="6">Gamma-glutamylcysteine synthetase</fullName>
    </alternativeName>
</protein>
<comment type="pathway">
    <text evidence="6">Sulfur metabolism; glutathione biosynthesis; glutathione from L-cysteine and L-glutamate: step 1/2.</text>
</comment>
<evidence type="ECO:0000256" key="3">
    <source>
        <dbReference type="ARBA" id="ARBA00022684"/>
    </source>
</evidence>
<dbReference type="Gene3D" id="3.30.590.50">
    <property type="match status" value="1"/>
</dbReference>
<sequence>DSGSSNLVVFVVMGLLTLGTPLSWAETKAHADHVKEHGAQQFINHYKRLRQRTNDPFKWGDEMEYMIVKLDHVNKRAQLSLRGSELLKDLQEREHNRNK</sequence>
<keyword evidence="2 6" id="KW-0436">Ligase</keyword>
<keyword evidence="3 6" id="KW-0317">Glutathione biosynthesis</keyword>
<feature type="non-terminal residue" evidence="8">
    <location>
        <position position="1"/>
    </location>
</feature>
<evidence type="ECO:0000256" key="4">
    <source>
        <dbReference type="ARBA" id="ARBA00022741"/>
    </source>
</evidence>
<evidence type="ECO:0000313" key="9">
    <source>
        <dbReference type="Proteomes" id="UP001497623"/>
    </source>
</evidence>
<organism evidence="8 9">
    <name type="scientific">Meganyctiphanes norvegica</name>
    <name type="common">Northern krill</name>
    <name type="synonym">Thysanopoda norvegica</name>
    <dbReference type="NCBI Taxonomy" id="48144"/>
    <lineage>
        <taxon>Eukaryota</taxon>
        <taxon>Metazoa</taxon>
        <taxon>Ecdysozoa</taxon>
        <taxon>Arthropoda</taxon>
        <taxon>Crustacea</taxon>
        <taxon>Multicrustacea</taxon>
        <taxon>Malacostraca</taxon>
        <taxon>Eumalacostraca</taxon>
        <taxon>Eucarida</taxon>
        <taxon>Euphausiacea</taxon>
        <taxon>Euphausiidae</taxon>
        <taxon>Meganyctiphanes</taxon>
    </lineage>
</organism>
<gene>
    <name evidence="8" type="ORF">MNOR_LOCUS22631</name>
</gene>
<keyword evidence="9" id="KW-1185">Reference proteome</keyword>
<comment type="caution">
    <text evidence="8">The sequence shown here is derived from an EMBL/GenBank/DDBJ whole genome shotgun (WGS) entry which is preliminary data.</text>
</comment>
<proteinExistence type="inferred from homology"/>
<keyword evidence="7" id="KW-0732">Signal</keyword>
<comment type="similarity">
    <text evidence="6">Belongs to the glutamate--cysteine ligase type 3 family.</text>
</comment>
<accession>A0AAV2RDE1</accession>
<reference evidence="8 9" key="1">
    <citation type="submission" date="2024-05" db="EMBL/GenBank/DDBJ databases">
        <authorList>
            <person name="Wallberg A."/>
        </authorList>
    </citation>
    <scope>NUCLEOTIDE SEQUENCE [LARGE SCALE GENOMIC DNA]</scope>
</reference>
<evidence type="ECO:0000256" key="6">
    <source>
        <dbReference type="RuleBase" id="RU367135"/>
    </source>
</evidence>
<evidence type="ECO:0000256" key="5">
    <source>
        <dbReference type="ARBA" id="ARBA00022840"/>
    </source>
</evidence>
<feature type="chain" id="PRO_5043517112" description="Glutamate--cysteine ligase" evidence="7">
    <location>
        <begin position="26"/>
        <end position="99"/>
    </location>
</feature>
<dbReference type="PANTHER" id="PTHR11164:SF0">
    <property type="entry name" value="GLUTAMATE--CYSTEINE LIGASE CATALYTIC SUBUNIT"/>
    <property type="match status" value="1"/>
</dbReference>
<feature type="signal peptide" evidence="7">
    <location>
        <begin position="1"/>
        <end position="25"/>
    </location>
</feature>
<dbReference type="GO" id="GO:0005524">
    <property type="term" value="F:ATP binding"/>
    <property type="evidence" value="ECO:0007669"/>
    <property type="project" value="UniProtKB-UniRule"/>
</dbReference>
<dbReference type="GO" id="GO:0006750">
    <property type="term" value="P:glutathione biosynthetic process"/>
    <property type="evidence" value="ECO:0007669"/>
    <property type="project" value="UniProtKB-UniRule"/>
</dbReference>
<dbReference type="EC" id="6.3.2.2" evidence="1 6"/>
<evidence type="ECO:0000256" key="7">
    <source>
        <dbReference type="SAM" id="SignalP"/>
    </source>
</evidence>